<evidence type="ECO:0000256" key="2">
    <source>
        <dbReference type="ARBA" id="ARBA00023002"/>
    </source>
</evidence>
<evidence type="ECO:0000256" key="4">
    <source>
        <dbReference type="RuleBase" id="RU003345"/>
    </source>
</evidence>
<keyword evidence="2 4" id="KW-0560">Oxidoreductase</keyword>
<dbReference type="PANTHER" id="PTHR43353:SF5">
    <property type="entry name" value="SUCCINATE-SEMIALDEHYDE DEHYDROGENASE, MITOCHONDRIAL"/>
    <property type="match status" value="1"/>
</dbReference>
<comment type="caution">
    <text evidence="6">The sequence shown here is derived from an EMBL/GenBank/DDBJ whole genome shotgun (WGS) entry which is preliminary data.</text>
</comment>
<keyword evidence="7" id="KW-1185">Reference proteome</keyword>
<organism evidence="6 7">
    <name type="scientific">Colwellia echini</name>
    <dbReference type="NCBI Taxonomy" id="1982103"/>
    <lineage>
        <taxon>Bacteria</taxon>
        <taxon>Pseudomonadati</taxon>
        <taxon>Pseudomonadota</taxon>
        <taxon>Gammaproteobacteria</taxon>
        <taxon>Alteromonadales</taxon>
        <taxon>Colwelliaceae</taxon>
        <taxon>Colwellia</taxon>
    </lineage>
</organism>
<name>A0ABY3MYE5_9GAMM</name>
<evidence type="ECO:0000313" key="6">
    <source>
        <dbReference type="EMBL" id="TYK66238.1"/>
    </source>
</evidence>
<dbReference type="EMBL" id="PJAI02000005">
    <property type="protein sequence ID" value="TYK66238.1"/>
    <property type="molecule type" value="Genomic_DNA"/>
</dbReference>
<dbReference type="InterPro" id="IPR016163">
    <property type="entry name" value="Ald_DH_C"/>
</dbReference>
<dbReference type="RefSeq" id="WP_148747695.1">
    <property type="nucleotide sequence ID" value="NZ_PJAI02000005.1"/>
</dbReference>
<dbReference type="InterPro" id="IPR015590">
    <property type="entry name" value="Aldehyde_DH_dom"/>
</dbReference>
<accession>A0ABY3MYE5</accession>
<evidence type="ECO:0000313" key="7">
    <source>
        <dbReference type="Proteomes" id="UP000815846"/>
    </source>
</evidence>
<dbReference type="Gene3D" id="3.40.309.10">
    <property type="entry name" value="Aldehyde Dehydrogenase, Chain A, domain 2"/>
    <property type="match status" value="1"/>
</dbReference>
<dbReference type="InterPro" id="IPR016162">
    <property type="entry name" value="Ald_DH_N"/>
</dbReference>
<dbReference type="PANTHER" id="PTHR43353">
    <property type="entry name" value="SUCCINATE-SEMIALDEHYDE DEHYDROGENASE, MITOCHONDRIAL"/>
    <property type="match status" value="1"/>
</dbReference>
<gene>
    <name evidence="6" type="ORF">CWS31_006470</name>
</gene>
<dbReference type="PROSITE" id="PS00687">
    <property type="entry name" value="ALDEHYDE_DEHYDR_GLU"/>
    <property type="match status" value="1"/>
</dbReference>
<protein>
    <submittedName>
        <fullName evidence="6">Aldehyde dehydrogenase family protein</fullName>
    </submittedName>
</protein>
<dbReference type="SUPFAM" id="SSF53720">
    <property type="entry name" value="ALDH-like"/>
    <property type="match status" value="1"/>
</dbReference>
<sequence>MNDIQYKMIINGERVSSSTSFPVINPDNEAHVANVPQIEAQQVEDVLVAAEQGFNKWSKVSLADREKLILAYADLLEDHKDEIIDILISESGKPLDNAEYDFGMLLTCLRYFIEEAKRVEQPVITDPDGRFHHYIQRQPIGVAVGFLAWNFPLLNFGYKLAPVLASGCSSIIKPSQVTPLATLRCAELALEVGFPAGVINVITSNDYDVTNPLLTSKIPALFTMIGSTNSGVKAMQTACTSVKHFSVELGGNAPVIVYDDAEIKKAAHNIIDLKYGNSGQVCVSPNRCFVHESVYEEFIKEAKAHAQGLTLQAGRGGEGRKMGPVINEKERTRILGLVNDSVAQGATLTLGGKIPSSHTKGFYMEPTILTDVRVDMPVASQEIFGPVLPIIPFSDKDDVIALANDCEYGLSAYVYTTNLKRGMQAANELQAGSVCVNEVHYAVHLPHGGLKQSGVGKDCSRYSLEEYLTNKRVSILIAD</sequence>
<dbReference type="Pfam" id="PF00171">
    <property type="entry name" value="Aldedh"/>
    <property type="match status" value="1"/>
</dbReference>
<proteinExistence type="inferred from homology"/>
<dbReference type="InterPro" id="IPR050740">
    <property type="entry name" value="Aldehyde_DH_Superfamily"/>
</dbReference>
<dbReference type="Gene3D" id="3.40.605.10">
    <property type="entry name" value="Aldehyde Dehydrogenase, Chain A, domain 1"/>
    <property type="match status" value="1"/>
</dbReference>
<dbReference type="Proteomes" id="UP000815846">
    <property type="component" value="Unassembled WGS sequence"/>
</dbReference>
<evidence type="ECO:0000256" key="3">
    <source>
        <dbReference type="PROSITE-ProRule" id="PRU10007"/>
    </source>
</evidence>
<comment type="similarity">
    <text evidence="1 4">Belongs to the aldehyde dehydrogenase family.</text>
</comment>
<evidence type="ECO:0000259" key="5">
    <source>
        <dbReference type="Pfam" id="PF00171"/>
    </source>
</evidence>
<evidence type="ECO:0000256" key="1">
    <source>
        <dbReference type="ARBA" id="ARBA00009986"/>
    </source>
</evidence>
<dbReference type="InterPro" id="IPR029510">
    <property type="entry name" value="Ald_DH_CS_GLU"/>
</dbReference>
<feature type="active site" evidence="3">
    <location>
        <position position="248"/>
    </location>
</feature>
<reference evidence="6 7" key="1">
    <citation type="submission" date="2019-08" db="EMBL/GenBank/DDBJ databases">
        <title>Microbe sample from Colwellia echini.</title>
        <authorList>
            <person name="Christiansen L."/>
            <person name="Pathiraja D."/>
            <person name="Schultz-Johansen M."/>
            <person name="Choi I.-G."/>
            <person name="Stougaard P."/>
        </authorList>
    </citation>
    <scope>NUCLEOTIDE SEQUENCE [LARGE SCALE GENOMIC DNA]</scope>
    <source>
        <strain evidence="6 7">A3</strain>
    </source>
</reference>
<dbReference type="InterPro" id="IPR016161">
    <property type="entry name" value="Ald_DH/histidinol_DH"/>
</dbReference>
<feature type="domain" description="Aldehyde dehydrogenase" evidence="5">
    <location>
        <begin position="17"/>
        <end position="473"/>
    </location>
</feature>